<evidence type="ECO:0000259" key="8">
    <source>
        <dbReference type="PROSITE" id="PS50206"/>
    </source>
</evidence>
<dbReference type="Gene3D" id="3.30.110.40">
    <property type="entry name" value="TusA-like domain"/>
    <property type="match status" value="1"/>
</dbReference>
<dbReference type="InterPro" id="IPR050260">
    <property type="entry name" value="FAD-bd_OxRdtase"/>
</dbReference>
<gene>
    <name evidence="9" type="ORF">OBO34_19925</name>
</gene>
<dbReference type="GO" id="GO:0016491">
    <property type="term" value="F:oxidoreductase activity"/>
    <property type="evidence" value="ECO:0007669"/>
    <property type="project" value="UniProtKB-KW"/>
</dbReference>
<feature type="region of interest" description="Disordered" evidence="7">
    <location>
        <begin position="557"/>
        <end position="576"/>
    </location>
</feature>
<dbReference type="SUPFAM" id="SSF51905">
    <property type="entry name" value="FAD/NAD(P)-binding domain"/>
    <property type="match status" value="1"/>
</dbReference>
<evidence type="ECO:0000313" key="10">
    <source>
        <dbReference type="Proteomes" id="UP001065549"/>
    </source>
</evidence>
<organism evidence="9 10">
    <name type="scientific">Hominibacterium faecale</name>
    <dbReference type="NCBI Taxonomy" id="2839743"/>
    <lineage>
        <taxon>Bacteria</taxon>
        <taxon>Bacillati</taxon>
        <taxon>Bacillota</taxon>
        <taxon>Clostridia</taxon>
        <taxon>Peptostreptococcales</taxon>
        <taxon>Anaerovoracaceae</taxon>
        <taxon>Hominibacterium</taxon>
    </lineage>
</organism>
<dbReference type="Gene3D" id="3.50.50.60">
    <property type="entry name" value="FAD/NAD(P)-binding domain"/>
    <property type="match status" value="2"/>
</dbReference>
<proteinExistence type="inferred from homology"/>
<evidence type="ECO:0000313" key="9">
    <source>
        <dbReference type="EMBL" id="MCU7380584.1"/>
    </source>
</evidence>
<dbReference type="SUPFAM" id="SSF75169">
    <property type="entry name" value="DsrEFH-like"/>
    <property type="match status" value="1"/>
</dbReference>
<reference evidence="9" key="1">
    <citation type="submission" date="2022-09" db="EMBL/GenBank/DDBJ databases">
        <title>Culturomic study of gut microbiota in children with autism spectrum disorder.</title>
        <authorList>
            <person name="Efimov B.A."/>
            <person name="Chaplin A.V."/>
            <person name="Sokolova S.R."/>
            <person name="Pikina A.P."/>
            <person name="Korzhanova M."/>
            <person name="Belova V."/>
            <person name="Korostin D."/>
        </authorList>
    </citation>
    <scope>NUCLEOTIDE SEQUENCE</scope>
    <source>
        <strain evidence="9">ASD5510</strain>
    </source>
</reference>
<dbReference type="Pfam" id="PF13686">
    <property type="entry name" value="DrsE_2"/>
    <property type="match status" value="1"/>
</dbReference>
<evidence type="ECO:0000256" key="4">
    <source>
        <dbReference type="ARBA" id="ARBA00022827"/>
    </source>
</evidence>
<comment type="caution">
    <text evidence="9">The sequence shown here is derived from an EMBL/GenBank/DDBJ whole genome shotgun (WGS) entry which is preliminary data.</text>
</comment>
<dbReference type="SUPFAM" id="SSF64307">
    <property type="entry name" value="SirA-like"/>
    <property type="match status" value="1"/>
</dbReference>
<comment type="cofactor">
    <cofactor evidence="1">
        <name>FAD</name>
        <dbReference type="ChEBI" id="CHEBI:57692"/>
    </cofactor>
</comment>
<dbReference type="Pfam" id="PF02852">
    <property type="entry name" value="Pyr_redox_dim"/>
    <property type="match status" value="1"/>
</dbReference>
<name>A0A9J6QYN8_9FIRM</name>
<protein>
    <submittedName>
        <fullName evidence="9">DsrE/DsrF/DrsH-like family protein</fullName>
    </submittedName>
</protein>
<dbReference type="InterPro" id="IPR027396">
    <property type="entry name" value="DsrEFH-like"/>
</dbReference>
<dbReference type="InterPro" id="IPR016156">
    <property type="entry name" value="FAD/NAD-linked_Rdtase_dimer_sf"/>
</dbReference>
<dbReference type="InterPro" id="IPR023753">
    <property type="entry name" value="FAD/NAD-binding_dom"/>
</dbReference>
<dbReference type="PROSITE" id="PS50206">
    <property type="entry name" value="RHODANESE_3"/>
    <property type="match status" value="1"/>
</dbReference>
<evidence type="ECO:0000256" key="5">
    <source>
        <dbReference type="ARBA" id="ARBA00023002"/>
    </source>
</evidence>
<keyword evidence="6" id="KW-0676">Redox-active center</keyword>
<dbReference type="SUPFAM" id="SSF55424">
    <property type="entry name" value="FAD/NAD-linked reductases, dimerisation (C-terminal) domain"/>
    <property type="match status" value="1"/>
</dbReference>
<sequence>MAKKTVIIGGVAGGATAAARLRRRDESMEIVIFERGEYISYANCGLPYYIGGAIKERDVLLLQTPQAMKEKFNVDVRISSEVIRIMPEKKLVEVKELQGGRTYQESYDTLVIAAGSSPIKPPIPGIDGANIHTLWTVPDTDMIKTLIQEKKPKRAAVIGGGFIGLEMAENLSAQGIHVSLIEMQDQVMAPLDREMAQLLHENMTMNHVDLILGDGVRSFEESEGSTTIQLGSGRSLSADLIILSIGVRPNSELAKEAGLLLNEKGGIKVDGELHTSDPNIYAVGDVIEVENFTLGTQTMVPLAGPANKQARICADNIAGDHKIYEGTQGTSVAQVFDLTAACTGVNEKTLKAMGKQKGADYHSIIINQKSHAAYYPGAVPLTLKLIFGKNGELFGAQAVGQEGADKRIDVIAAAMRLGADVSDLEKLELAYAPPYSSAKDPVNMLGFTAQNVLDGLVSFVGPDELDHLLAEPAGEDYMILDVTEDTERMVFQIPGSYHIPLGQLRGRLDELDQTKRIIVYCSVGVRSYNGARILMEKGFTNVQVLEGGTTFYKSMHDKGEWREEPAREQPPEEPEGREMKIVDCCGLQCPGPIMKVNEAIAQMEDGELLKVSATDLGFARDIAAWCERTQNTLVKTEKQGKENLVYIRKGGDCCCPAPQEQKGGDGKTMVVFSGDLDKALASFIIANGAAAMGRPVTMFFTFWGLNILRKREKQPVKKSFVEKMFGAMMPRGTEKLKLSKMNMGGMGTKMMRSVMKEKHVDSLETLMRQAMDNGVKLVACTMSMDVMGIREEELIDGVELAGVASYLGDAEKSDVNLFI</sequence>
<dbReference type="InterPro" id="IPR004099">
    <property type="entry name" value="Pyr_nucl-diS_OxRdtase_dimer"/>
</dbReference>
<dbReference type="EMBL" id="JAOSHN010000011">
    <property type="protein sequence ID" value="MCU7380584.1"/>
    <property type="molecule type" value="Genomic_DNA"/>
</dbReference>
<keyword evidence="4" id="KW-0274">FAD</keyword>
<dbReference type="PROSITE" id="PS01148">
    <property type="entry name" value="UPF0033"/>
    <property type="match status" value="1"/>
</dbReference>
<comment type="similarity">
    <text evidence="2">Belongs to the class-III pyridine nucleotide-disulfide oxidoreductase family.</text>
</comment>
<dbReference type="InterPro" id="IPR001455">
    <property type="entry name" value="TusA-like"/>
</dbReference>
<dbReference type="InterPro" id="IPR001763">
    <property type="entry name" value="Rhodanese-like_dom"/>
</dbReference>
<dbReference type="PRINTS" id="PR00368">
    <property type="entry name" value="FADPNR"/>
</dbReference>
<dbReference type="PANTHER" id="PTHR43429:SF1">
    <property type="entry name" value="NAD(P)H SULFUR OXIDOREDUCTASE (COA-DEPENDENT)"/>
    <property type="match status" value="1"/>
</dbReference>
<dbReference type="AlphaFoldDB" id="A0A9J6QYN8"/>
<keyword evidence="5" id="KW-0560">Oxidoreductase</keyword>
<dbReference type="Gene3D" id="3.40.250.10">
    <property type="entry name" value="Rhodanese-like domain"/>
    <property type="match status" value="1"/>
</dbReference>
<dbReference type="SMART" id="SM00450">
    <property type="entry name" value="RHOD"/>
    <property type="match status" value="1"/>
</dbReference>
<dbReference type="PANTHER" id="PTHR43429">
    <property type="entry name" value="PYRIDINE NUCLEOTIDE-DISULFIDE OXIDOREDUCTASE DOMAIN-CONTAINING"/>
    <property type="match status" value="1"/>
</dbReference>
<dbReference type="Gene3D" id="3.40.1260.10">
    <property type="entry name" value="DsrEFH-like"/>
    <property type="match status" value="1"/>
</dbReference>
<keyword evidence="10" id="KW-1185">Reference proteome</keyword>
<dbReference type="SUPFAM" id="SSF52821">
    <property type="entry name" value="Rhodanese/Cell cycle control phosphatase"/>
    <property type="match status" value="1"/>
</dbReference>
<dbReference type="InterPro" id="IPR036188">
    <property type="entry name" value="FAD/NAD-bd_sf"/>
</dbReference>
<dbReference type="RefSeq" id="WP_253019364.1">
    <property type="nucleotide sequence ID" value="NZ_JAOSHN010000011.1"/>
</dbReference>
<evidence type="ECO:0000256" key="7">
    <source>
        <dbReference type="SAM" id="MobiDB-lite"/>
    </source>
</evidence>
<accession>A0A9J6QYN8</accession>
<dbReference type="InterPro" id="IPR036873">
    <property type="entry name" value="Rhodanese-like_dom_sf"/>
</dbReference>
<dbReference type="InterPro" id="IPR032836">
    <property type="entry name" value="DsrE2-like"/>
</dbReference>
<dbReference type="InterPro" id="IPR036868">
    <property type="entry name" value="TusA-like_sf"/>
</dbReference>
<dbReference type="Pfam" id="PF07992">
    <property type="entry name" value="Pyr_redox_2"/>
    <property type="match status" value="1"/>
</dbReference>
<dbReference type="Proteomes" id="UP001065549">
    <property type="component" value="Unassembled WGS sequence"/>
</dbReference>
<dbReference type="PRINTS" id="PR00411">
    <property type="entry name" value="PNDRDTASEI"/>
</dbReference>
<evidence type="ECO:0000256" key="6">
    <source>
        <dbReference type="ARBA" id="ARBA00023284"/>
    </source>
</evidence>
<evidence type="ECO:0000256" key="1">
    <source>
        <dbReference type="ARBA" id="ARBA00001974"/>
    </source>
</evidence>
<feature type="domain" description="Rhodanese" evidence="8">
    <location>
        <begin position="473"/>
        <end position="561"/>
    </location>
</feature>
<evidence type="ECO:0000256" key="2">
    <source>
        <dbReference type="ARBA" id="ARBA00009130"/>
    </source>
</evidence>
<keyword evidence="3" id="KW-0285">Flavoprotein</keyword>
<dbReference type="Pfam" id="PF00581">
    <property type="entry name" value="Rhodanese"/>
    <property type="match status" value="1"/>
</dbReference>
<dbReference type="Pfam" id="PF01206">
    <property type="entry name" value="TusA"/>
    <property type="match status" value="1"/>
</dbReference>
<evidence type="ECO:0000256" key="3">
    <source>
        <dbReference type="ARBA" id="ARBA00022630"/>
    </source>
</evidence>